<name>A0A8E1T3W1_9PSEU</name>
<sequence length="174" mass="19584">MTEPRVQPDPAFALLGLYETALPEVYGYLLARCGDRVLAEELTSETFLGAVAACRKEHAPPVSTPWLIGVARHKLADHWRRAEREQRGLRLVHDAEDDVEDPWDEQLDALRARQVLDSLSVSHRAVLTLRYVDGLPVRDVAAHLGRTIHATEALLTRAKTAFRRGYQEKEGRDA</sequence>
<dbReference type="PANTHER" id="PTHR43133">
    <property type="entry name" value="RNA POLYMERASE ECF-TYPE SIGMA FACTO"/>
    <property type="match status" value="1"/>
</dbReference>
<evidence type="ECO:0000259" key="6">
    <source>
        <dbReference type="Pfam" id="PF08281"/>
    </source>
</evidence>
<keyword evidence="2" id="KW-0805">Transcription regulation</keyword>
<dbReference type="Pfam" id="PF04542">
    <property type="entry name" value="Sigma70_r2"/>
    <property type="match status" value="1"/>
</dbReference>
<dbReference type="InterPro" id="IPR014284">
    <property type="entry name" value="RNA_pol_sigma-70_dom"/>
</dbReference>
<dbReference type="Pfam" id="PF08281">
    <property type="entry name" value="Sigma70_r4_2"/>
    <property type="match status" value="1"/>
</dbReference>
<dbReference type="InterPro" id="IPR007627">
    <property type="entry name" value="RNA_pol_sigma70_r2"/>
</dbReference>
<evidence type="ECO:0000256" key="1">
    <source>
        <dbReference type="ARBA" id="ARBA00010641"/>
    </source>
</evidence>
<keyword evidence="3" id="KW-0731">Sigma factor</keyword>
<dbReference type="InterPro" id="IPR013325">
    <property type="entry name" value="RNA_pol_sigma_r2"/>
</dbReference>
<protein>
    <submittedName>
        <fullName evidence="7">Sigma-70 family RNA polymerase sigma factor</fullName>
    </submittedName>
</protein>
<dbReference type="GO" id="GO:0016987">
    <property type="term" value="F:sigma factor activity"/>
    <property type="evidence" value="ECO:0007669"/>
    <property type="project" value="UniProtKB-KW"/>
</dbReference>
<evidence type="ECO:0000256" key="2">
    <source>
        <dbReference type="ARBA" id="ARBA00023015"/>
    </source>
</evidence>
<accession>A0A8E1T3W1</accession>
<dbReference type="Gene3D" id="1.10.10.10">
    <property type="entry name" value="Winged helix-like DNA-binding domain superfamily/Winged helix DNA-binding domain"/>
    <property type="match status" value="1"/>
</dbReference>
<evidence type="ECO:0000256" key="4">
    <source>
        <dbReference type="ARBA" id="ARBA00023163"/>
    </source>
</evidence>
<gene>
    <name evidence="7" type="ORF">H5411_02210</name>
</gene>
<dbReference type="NCBIfam" id="TIGR02937">
    <property type="entry name" value="sigma70-ECF"/>
    <property type="match status" value="1"/>
</dbReference>
<feature type="domain" description="RNA polymerase sigma-70 region 2" evidence="5">
    <location>
        <begin position="17"/>
        <end position="84"/>
    </location>
</feature>
<dbReference type="InterPro" id="IPR039425">
    <property type="entry name" value="RNA_pol_sigma-70-like"/>
</dbReference>
<organism evidence="7 8">
    <name type="scientific">Amycolatopsis echigonensis</name>
    <dbReference type="NCBI Taxonomy" id="2576905"/>
    <lineage>
        <taxon>Bacteria</taxon>
        <taxon>Bacillati</taxon>
        <taxon>Actinomycetota</taxon>
        <taxon>Actinomycetes</taxon>
        <taxon>Pseudonocardiales</taxon>
        <taxon>Pseudonocardiaceae</taxon>
        <taxon>Amycolatopsis</taxon>
    </lineage>
</organism>
<proteinExistence type="inferred from homology"/>
<dbReference type="RefSeq" id="WP_101436606.1">
    <property type="nucleotide sequence ID" value="NZ_JACJHR010000002.1"/>
</dbReference>
<dbReference type="SUPFAM" id="SSF88659">
    <property type="entry name" value="Sigma3 and sigma4 domains of RNA polymerase sigma factors"/>
    <property type="match status" value="1"/>
</dbReference>
<dbReference type="GO" id="GO:0003677">
    <property type="term" value="F:DNA binding"/>
    <property type="evidence" value="ECO:0007669"/>
    <property type="project" value="InterPro"/>
</dbReference>
<dbReference type="InterPro" id="IPR036388">
    <property type="entry name" value="WH-like_DNA-bd_sf"/>
</dbReference>
<evidence type="ECO:0000313" key="7">
    <source>
        <dbReference type="EMBL" id="MBB2497952.1"/>
    </source>
</evidence>
<comment type="caution">
    <text evidence="7">The sequence shown here is derived from an EMBL/GenBank/DDBJ whole genome shotgun (WGS) entry which is preliminary data.</text>
</comment>
<keyword evidence="4" id="KW-0804">Transcription</keyword>
<dbReference type="Gene3D" id="1.10.1740.10">
    <property type="match status" value="1"/>
</dbReference>
<feature type="domain" description="RNA polymerase sigma factor 70 region 4 type 2" evidence="6">
    <location>
        <begin position="112"/>
        <end position="160"/>
    </location>
</feature>
<dbReference type="SUPFAM" id="SSF88946">
    <property type="entry name" value="Sigma2 domain of RNA polymerase sigma factors"/>
    <property type="match status" value="1"/>
</dbReference>
<evidence type="ECO:0000313" key="8">
    <source>
        <dbReference type="Proteomes" id="UP000550260"/>
    </source>
</evidence>
<evidence type="ECO:0000256" key="3">
    <source>
        <dbReference type="ARBA" id="ARBA00023082"/>
    </source>
</evidence>
<evidence type="ECO:0000259" key="5">
    <source>
        <dbReference type="Pfam" id="PF04542"/>
    </source>
</evidence>
<dbReference type="AlphaFoldDB" id="A0A8E1T3W1"/>
<dbReference type="PANTHER" id="PTHR43133:SF57">
    <property type="entry name" value="RNA POLYMERASE SIGMA-70 FACTOR"/>
    <property type="match status" value="1"/>
</dbReference>
<dbReference type="GO" id="GO:0006352">
    <property type="term" value="P:DNA-templated transcription initiation"/>
    <property type="evidence" value="ECO:0007669"/>
    <property type="project" value="InterPro"/>
</dbReference>
<comment type="similarity">
    <text evidence="1">Belongs to the sigma-70 factor family. ECF subfamily.</text>
</comment>
<reference evidence="7 8" key="1">
    <citation type="submission" date="2020-08" db="EMBL/GenBank/DDBJ databases">
        <title>Amycolatopsis echigonensis JCM 21831.</title>
        <authorList>
            <person name="Tedsree N."/>
            <person name="Kuncharoen N."/>
            <person name="Likhitwitayawuid K."/>
            <person name="Tanasupawat S."/>
        </authorList>
    </citation>
    <scope>NUCLEOTIDE SEQUENCE [LARGE SCALE GENOMIC DNA]</scope>
    <source>
        <strain evidence="7 8">JCM 21831</strain>
    </source>
</reference>
<dbReference type="InterPro" id="IPR013249">
    <property type="entry name" value="RNA_pol_sigma70_r4_t2"/>
</dbReference>
<dbReference type="InterPro" id="IPR013324">
    <property type="entry name" value="RNA_pol_sigma_r3/r4-like"/>
</dbReference>
<dbReference type="EMBL" id="JACJHR010000002">
    <property type="protein sequence ID" value="MBB2497952.1"/>
    <property type="molecule type" value="Genomic_DNA"/>
</dbReference>
<dbReference type="Proteomes" id="UP000550260">
    <property type="component" value="Unassembled WGS sequence"/>
</dbReference>